<reference evidence="2 3" key="1">
    <citation type="submission" date="2017-01" db="EMBL/GenBank/DDBJ databases">
        <authorList>
            <person name="Mah S.A."/>
            <person name="Swanson W.J."/>
            <person name="Moy G.W."/>
            <person name="Vacquier V.D."/>
        </authorList>
    </citation>
    <scope>NUCLEOTIDE SEQUENCE [LARGE SCALE GENOMIC DNA]</scope>
    <source>
        <strain evidence="2 3">DSM 22694</strain>
    </source>
</reference>
<proteinExistence type="predicted"/>
<keyword evidence="1" id="KW-0812">Transmembrane</keyword>
<keyword evidence="1" id="KW-0472">Membrane</keyword>
<dbReference type="AlphaFoldDB" id="A0A1P8KAH7"/>
<protein>
    <recommendedName>
        <fullName evidence="4">DUF883 domain-containing protein</fullName>
    </recommendedName>
</protein>
<sequence>MKNEPNLHTNNGSVAANQIAPLLDRATEQAGALAQRGLHAVQDSAQQLREKAAHSGEVTVRYIQSDPVKAVLIAAATGAALMALISLASRSRHH</sequence>
<organism evidence="2 3">
    <name type="scientific">Rhodoferax saidenbachensis</name>
    <dbReference type="NCBI Taxonomy" id="1484693"/>
    <lineage>
        <taxon>Bacteria</taxon>
        <taxon>Pseudomonadati</taxon>
        <taxon>Pseudomonadota</taxon>
        <taxon>Betaproteobacteria</taxon>
        <taxon>Burkholderiales</taxon>
        <taxon>Comamonadaceae</taxon>
        <taxon>Rhodoferax</taxon>
    </lineage>
</organism>
<accession>A0A1P8KAH7</accession>
<evidence type="ECO:0000313" key="2">
    <source>
        <dbReference type="EMBL" id="APW42983.1"/>
    </source>
</evidence>
<keyword evidence="3" id="KW-1185">Reference proteome</keyword>
<dbReference type="KEGG" id="rsb:RS694_10865"/>
<dbReference type="STRING" id="1484693.RS694_10865"/>
<evidence type="ECO:0008006" key="4">
    <source>
        <dbReference type="Google" id="ProtNLM"/>
    </source>
</evidence>
<dbReference type="RefSeq" id="WP_051392169.1">
    <property type="nucleotide sequence ID" value="NZ_CP019239.1"/>
</dbReference>
<keyword evidence="1" id="KW-1133">Transmembrane helix</keyword>
<evidence type="ECO:0000313" key="3">
    <source>
        <dbReference type="Proteomes" id="UP000186110"/>
    </source>
</evidence>
<gene>
    <name evidence="2" type="ORF">RS694_10865</name>
</gene>
<dbReference type="EMBL" id="CP019239">
    <property type="protein sequence ID" value="APW42983.1"/>
    <property type="molecule type" value="Genomic_DNA"/>
</dbReference>
<dbReference type="Proteomes" id="UP000186110">
    <property type="component" value="Chromosome"/>
</dbReference>
<name>A0A1P8KAH7_9BURK</name>
<evidence type="ECO:0000256" key="1">
    <source>
        <dbReference type="SAM" id="Phobius"/>
    </source>
</evidence>
<feature type="transmembrane region" description="Helical" evidence="1">
    <location>
        <begin position="70"/>
        <end position="88"/>
    </location>
</feature>